<proteinExistence type="predicted"/>
<dbReference type="InterPro" id="IPR029016">
    <property type="entry name" value="GAF-like_dom_sf"/>
</dbReference>
<dbReference type="Pfam" id="PF00990">
    <property type="entry name" value="GGDEF"/>
    <property type="match status" value="1"/>
</dbReference>
<dbReference type="Gene3D" id="3.30.450.40">
    <property type="match status" value="1"/>
</dbReference>
<dbReference type="InterPro" id="IPR000014">
    <property type="entry name" value="PAS"/>
</dbReference>
<dbReference type="PROSITE" id="PS50887">
    <property type="entry name" value="GGDEF"/>
    <property type="match status" value="1"/>
</dbReference>
<dbReference type="Proteomes" id="UP000197535">
    <property type="component" value="Unassembled WGS sequence"/>
</dbReference>
<evidence type="ECO:0000259" key="3">
    <source>
        <dbReference type="PROSITE" id="PS50887"/>
    </source>
</evidence>
<evidence type="ECO:0000313" key="4">
    <source>
        <dbReference type="EMBL" id="OWW19916.1"/>
    </source>
</evidence>
<dbReference type="Gene3D" id="3.30.450.20">
    <property type="entry name" value="PAS domain"/>
    <property type="match status" value="1"/>
</dbReference>
<dbReference type="InterPro" id="IPR013656">
    <property type="entry name" value="PAS_4"/>
</dbReference>
<dbReference type="InterPro" id="IPR043128">
    <property type="entry name" value="Rev_trsase/Diguanyl_cyclase"/>
</dbReference>
<keyword evidence="5" id="KW-1185">Reference proteome</keyword>
<feature type="domain" description="PAC" evidence="2">
    <location>
        <begin position="75"/>
        <end position="123"/>
    </location>
</feature>
<feature type="domain" description="GGDEF" evidence="3">
    <location>
        <begin position="298"/>
        <end position="426"/>
    </location>
</feature>
<dbReference type="RefSeq" id="WP_088706816.1">
    <property type="nucleotide sequence ID" value="NZ_LSTO01000001.1"/>
</dbReference>
<dbReference type="Gene3D" id="3.30.70.270">
    <property type="match status" value="1"/>
</dbReference>
<dbReference type="Pfam" id="PF08448">
    <property type="entry name" value="PAS_4"/>
    <property type="match status" value="1"/>
</dbReference>
<dbReference type="NCBIfam" id="TIGR00229">
    <property type="entry name" value="sensory_box"/>
    <property type="match status" value="1"/>
</dbReference>
<dbReference type="InterPro" id="IPR035965">
    <property type="entry name" value="PAS-like_dom_sf"/>
</dbReference>
<gene>
    <name evidence="4" type="ORF">AYR66_10795</name>
</gene>
<dbReference type="FunFam" id="3.30.70.270:FF:000001">
    <property type="entry name" value="Diguanylate cyclase domain protein"/>
    <property type="match status" value="1"/>
</dbReference>
<dbReference type="SMART" id="SM00091">
    <property type="entry name" value="PAS"/>
    <property type="match status" value="1"/>
</dbReference>
<comment type="caution">
    <text evidence="4">The sequence shown here is derived from an EMBL/GenBank/DDBJ whole genome shotgun (WGS) entry which is preliminary data.</text>
</comment>
<dbReference type="PANTHER" id="PTHR46663:SF3">
    <property type="entry name" value="SLL0267 PROTEIN"/>
    <property type="match status" value="1"/>
</dbReference>
<dbReference type="SUPFAM" id="SSF55781">
    <property type="entry name" value="GAF domain-like"/>
    <property type="match status" value="1"/>
</dbReference>
<dbReference type="PROSITE" id="PS50112">
    <property type="entry name" value="PAS"/>
    <property type="match status" value="1"/>
</dbReference>
<dbReference type="NCBIfam" id="TIGR00254">
    <property type="entry name" value="GGDEF"/>
    <property type="match status" value="1"/>
</dbReference>
<dbReference type="PROSITE" id="PS50113">
    <property type="entry name" value="PAC"/>
    <property type="match status" value="1"/>
</dbReference>
<reference evidence="4 5" key="1">
    <citation type="submission" date="2016-02" db="EMBL/GenBank/DDBJ databases">
        <authorList>
            <person name="Wen L."/>
            <person name="He K."/>
            <person name="Yang H."/>
        </authorList>
    </citation>
    <scope>NUCLEOTIDE SEQUENCE [LARGE SCALE GENOMIC DNA]</scope>
    <source>
        <strain evidence="4 5">TSA40</strain>
    </source>
</reference>
<dbReference type="GO" id="GO:0003824">
    <property type="term" value="F:catalytic activity"/>
    <property type="evidence" value="ECO:0007669"/>
    <property type="project" value="UniProtKB-ARBA"/>
</dbReference>
<dbReference type="InterPro" id="IPR000160">
    <property type="entry name" value="GGDEF_dom"/>
</dbReference>
<organism evidence="4 5">
    <name type="scientific">Noviherbaspirillum denitrificans</name>
    <dbReference type="NCBI Taxonomy" id="1968433"/>
    <lineage>
        <taxon>Bacteria</taxon>
        <taxon>Pseudomonadati</taxon>
        <taxon>Pseudomonadota</taxon>
        <taxon>Betaproteobacteria</taxon>
        <taxon>Burkholderiales</taxon>
        <taxon>Oxalobacteraceae</taxon>
        <taxon>Noviherbaspirillum</taxon>
    </lineage>
</organism>
<sequence>MMNRQLPNIVDLLLDAVFLVDKEGRIVHVSAACEHILGYKPEEMTGRMMMDFVAPVDRAKTRAEAGTVIAGEQRVGFENRYIRKDGRLVHLMWSARWSEADQLRIGVARDVTERRRAEDMQAATYAISEAAHSATDLPDLLREIHFTIARLVPAAGFAVALHGCKAGEPALPYQCGLSGGDSEVVRELCDETLRTGVAAERPATDHGSEEWIAIPLLSQSGSSGALILKGYRETRYSEKDKELLQFVSTQVATTLERRRLNEELTRAARYDDLTGLPNRRLFQDRLHSAMARARRHGERIALLYIDIDGFKQINDSLGHGAGDVLLAEIGLRLQQSVREEDTVARLGGDEFVVLLEGVQVPGDALLVAEKISAAISHPVLLDGHMLCVKASIGLALYPDHGESQDRLLSHADREMYQVKKARSAGL</sequence>
<dbReference type="EMBL" id="LSTO01000001">
    <property type="protein sequence ID" value="OWW19916.1"/>
    <property type="molecule type" value="Genomic_DNA"/>
</dbReference>
<dbReference type="AlphaFoldDB" id="A0A254TB82"/>
<dbReference type="SMART" id="SM00267">
    <property type="entry name" value="GGDEF"/>
    <property type="match status" value="1"/>
</dbReference>
<feature type="domain" description="PAS" evidence="1">
    <location>
        <begin position="2"/>
        <end position="72"/>
    </location>
</feature>
<name>A0A254TB82_9BURK</name>
<dbReference type="OrthoDB" id="5571399at2"/>
<dbReference type="CDD" id="cd01949">
    <property type="entry name" value="GGDEF"/>
    <property type="match status" value="1"/>
</dbReference>
<dbReference type="InterPro" id="IPR052163">
    <property type="entry name" value="DGC-Regulatory_Protein"/>
</dbReference>
<evidence type="ECO:0000259" key="2">
    <source>
        <dbReference type="PROSITE" id="PS50113"/>
    </source>
</evidence>
<accession>A0A254TB82</accession>
<dbReference type="SUPFAM" id="SSF55785">
    <property type="entry name" value="PYP-like sensor domain (PAS domain)"/>
    <property type="match status" value="1"/>
</dbReference>
<dbReference type="InterPro" id="IPR000700">
    <property type="entry name" value="PAS-assoc_C"/>
</dbReference>
<dbReference type="PANTHER" id="PTHR46663">
    <property type="entry name" value="DIGUANYLATE CYCLASE DGCT-RELATED"/>
    <property type="match status" value="1"/>
</dbReference>
<dbReference type="CDD" id="cd00130">
    <property type="entry name" value="PAS"/>
    <property type="match status" value="1"/>
</dbReference>
<dbReference type="SUPFAM" id="SSF55073">
    <property type="entry name" value="Nucleotide cyclase"/>
    <property type="match status" value="1"/>
</dbReference>
<protein>
    <submittedName>
        <fullName evidence="4">Diguanylate cyclase</fullName>
    </submittedName>
</protein>
<evidence type="ECO:0000259" key="1">
    <source>
        <dbReference type="PROSITE" id="PS50112"/>
    </source>
</evidence>
<evidence type="ECO:0000313" key="5">
    <source>
        <dbReference type="Proteomes" id="UP000197535"/>
    </source>
</evidence>
<dbReference type="InterPro" id="IPR029787">
    <property type="entry name" value="Nucleotide_cyclase"/>
</dbReference>